<gene>
    <name evidence="3" type="ORF">GBAR_LOCUS13926</name>
</gene>
<accession>A0AA35S735</accession>
<evidence type="ECO:0000313" key="3">
    <source>
        <dbReference type="EMBL" id="CAI8023868.1"/>
    </source>
</evidence>
<proteinExistence type="predicted"/>
<dbReference type="AlphaFoldDB" id="A0AA35S735"/>
<feature type="domain" description="B30.2/SPRY" evidence="2">
    <location>
        <begin position="1"/>
        <end position="176"/>
    </location>
</feature>
<evidence type="ECO:0000313" key="4">
    <source>
        <dbReference type="Proteomes" id="UP001174909"/>
    </source>
</evidence>
<evidence type="ECO:0000259" key="2">
    <source>
        <dbReference type="PROSITE" id="PS50188"/>
    </source>
</evidence>
<dbReference type="InterPro" id="IPR001870">
    <property type="entry name" value="B30.2/SPRY"/>
</dbReference>
<feature type="compositionally biased region" description="Polar residues" evidence="1">
    <location>
        <begin position="385"/>
        <end position="396"/>
    </location>
</feature>
<feature type="region of interest" description="Disordered" evidence="1">
    <location>
        <begin position="308"/>
        <end position="334"/>
    </location>
</feature>
<dbReference type="EMBL" id="CASHTH010002039">
    <property type="protein sequence ID" value="CAI8023868.1"/>
    <property type="molecule type" value="Genomic_DNA"/>
</dbReference>
<organism evidence="3 4">
    <name type="scientific">Geodia barretti</name>
    <name type="common">Barrett's horny sponge</name>
    <dbReference type="NCBI Taxonomy" id="519541"/>
    <lineage>
        <taxon>Eukaryota</taxon>
        <taxon>Metazoa</taxon>
        <taxon>Porifera</taxon>
        <taxon>Demospongiae</taxon>
        <taxon>Heteroscleromorpha</taxon>
        <taxon>Tetractinellida</taxon>
        <taxon>Astrophorina</taxon>
        <taxon>Geodiidae</taxon>
        <taxon>Geodia</taxon>
    </lineage>
</organism>
<comment type="caution">
    <text evidence="3">The sequence shown here is derived from an EMBL/GenBank/DDBJ whole genome shotgun (WGS) entry which is preliminary data.</text>
</comment>
<dbReference type="InterPro" id="IPR050618">
    <property type="entry name" value="Ubq-SigPath_Reg"/>
</dbReference>
<dbReference type="PROSITE" id="PS50188">
    <property type="entry name" value="B302_SPRY"/>
    <property type="match status" value="1"/>
</dbReference>
<dbReference type="InterPro" id="IPR043136">
    <property type="entry name" value="B30.2/SPRY_sf"/>
</dbReference>
<feature type="region of interest" description="Disordered" evidence="1">
    <location>
        <begin position="377"/>
        <end position="396"/>
    </location>
</feature>
<dbReference type="SUPFAM" id="SSF49899">
    <property type="entry name" value="Concanavalin A-like lectins/glucanases"/>
    <property type="match status" value="2"/>
</dbReference>
<dbReference type="PANTHER" id="PTHR12864">
    <property type="entry name" value="RAN BINDING PROTEIN 9-RELATED"/>
    <property type="match status" value="1"/>
</dbReference>
<reference evidence="3" key="1">
    <citation type="submission" date="2023-03" db="EMBL/GenBank/DDBJ databases">
        <authorList>
            <person name="Steffen K."/>
            <person name="Cardenas P."/>
        </authorList>
    </citation>
    <scope>NUCLEOTIDE SEQUENCE</scope>
</reference>
<dbReference type="SMART" id="SM00449">
    <property type="entry name" value="SPRY"/>
    <property type="match status" value="2"/>
</dbReference>
<name>A0AA35S735_GEOBA</name>
<dbReference type="InterPro" id="IPR013320">
    <property type="entry name" value="ConA-like_dom_sf"/>
</dbReference>
<dbReference type="InterPro" id="IPR003877">
    <property type="entry name" value="SPRY_dom"/>
</dbReference>
<keyword evidence="4" id="KW-1185">Reference proteome</keyword>
<sequence>MLQGVKLHSKSRYYTGRNAKVDGDIFSFRGEGGSVGVVKILEPMSPLLNYYEYQIVCRGRKCAIGIGVGEQGYPLDRMPGWNRNGIGYHADDGRLFFQDGFGRAFAATCAEGDHMGCGIDYEDDTEEGYRSVFFTKNGKQIGEKVKMRRPLFGFYPIIGMHSMGEKVRYLGHWRRLCDGVQEPMEQDTSPSTYWLRSNAIRFLSDGLTLEYVGNGLDKQDVGIAQARLRLDQTNHYFEMEIVSCGKEGWLALGLGKSTYPLHRHPGWNKGSVGFHADNGQLYKESGVGEEFGPKCTTGDVIGCGILFPAGNSETEDPDGGASQQDSESEFECDSEHEMMYGFEEDEELEDDFSYDSDDDFPELFERNLRQRWLMREKERREPRKASQNSDSSAHRTVTVYFTKNGERVGETACSVPRGGLYPLVAMLSQGERCRVDFHPLSG</sequence>
<evidence type="ECO:0000256" key="1">
    <source>
        <dbReference type="SAM" id="MobiDB-lite"/>
    </source>
</evidence>
<protein>
    <submittedName>
        <fullName evidence="3">SPRY domain-containing protein 3</fullName>
    </submittedName>
</protein>
<dbReference type="Pfam" id="PF00622">
    <property type="entry name" value="SPRY"/>
    <property type="match status" value="2"/>
</dbReference>
<dbReference type="Proteomes" id="UP001174909">
    <property type="component" value="Unassembled WGS sequence"/>
</dbReference>
<dbReference type="Gene3D" id="2.60.120.920">
    <property type="match status" value="2"/>
</dbReference>